<keyword evidence="1" id="KW-0812">Transmembrane</keyword>
<evidence type="ECO:0000313" key="2">
    <source>
        <dbReference type="EMBL" id="MPM88078.1"/>
    </source>
</evidence>
<protein>
    <submittedName>
        <fullName evidence="2">Uncharacterized protein</fullName>
    </submittedName>
</protein>
<feature type="transmembrane region" description="Helical" evidence="1">
    <location>
        <begin position="60"/>
        <end position="81"/>
    </location>
</feature>
<dbReference type="AlphaFoldDB" id="A0A645DGB1"/>
<gene>
    <name evidence="2" type="ORF">SDC9_135179</name>
</gene>
<name>A0A645DGB1_9ZZZZ</name>
<keyword evidence="1" id="KW-1133">Transmembrane helix</keyword>
<sequence length="110" mass="12230">MHVLAVLAAGGFVQLAPGLSHNLFEYHGFAVLVVNMVYKVYISVNAFLDGVEVFHYEFGILRIKVFIFQIGGHLILGQIIVGPVRDCFLGHIITSFYSSNRIKGYRGDTL</sequence>
<evidence type="ECO:0000256" key="1">
    <source>
        <dbReference type="SAM" id="Phobius"/>
    </source>
</evidence>
<accession>A0A645DGB1</accession>
<proteinExistence type="predicted"/>
<keyword evidence="1" id="KW-0472">Membrane</keyword>
<dbReference type="EMBL" id="VSSQ01035762">
    <property type="protein sequence ID" value="MPM88078.1"/>
    <property type="molecule type" value="Genomic_DNA"/>
</dbReference>
<comment type="caution">
    <text evidence="2">The sequence shown here is derived from an EMBL/GenBank/DDBJ whole genome shotgun (WGS) entry which is preliminary data.</text>
</comment>
<reference evidence="2" key="1">
    <citation type="submission" date="2019-08" db="EMBL/GenBank/DDBJ databases">
        <authorList>
            <person name="Kucharzyk K."/>
            <person name="Murdoch R.W."/>
            <person name="Higgins S."/>
            <person name="Loffler F."/>
        </authorList>
    </citation>
    <scope>NUCLEOTIDE SEQUENCE</scope>
</reference>
<organism evidence="2">
    <name type="scientific">bioreactor metagenome</name>
    <dbReference type="NCBI Taxonomy" id="1076179"/>
    <lineage>
        <taxon>unclassified sequences</taxon>
        <taxon>metagenomes</taxon>
        <taxon>ecological metagenomes</taxon>
    </lineage>
</organism>
<feature type="transmembrane region" description="Helical" evidence="1">
    <location>
        <begin position="28"/>
        <end position="48"/>
    </location>
</feature>